<dbReference type="InterPro" id="IPR007712">
    <property type="entry name" value="RelE/ParE_toxin"/>
</dbReference>
<dbReference type="OrthoDB" id="9798046at2"/>
<evidence type="ECO:0000313" key="3">
    <source>
        <dbReference type="Proteomes" id="UP000315439"/>
    </source>
</evidence>
<comment type="caution">
    <text evidence="2">The sequence shown here is derived from an EMBL/GenBank/DDBJ whole genome shotgun (WGS) entry which is preliminary data.</text>
</comment>
<sequence>MRPIQKLELVLTDTAKSDLRAIGKFIAKDNPKAASDFMLELVNKLFSLAENGVTGPSRDHVRKNFRGFPYRNRCFYFWSIDNQMVVVRILDGHQDIASQDFPTTYS</sequence>
<dbReference type="Proteomes" id="UP000315439">
    <property type="component" value="Unassembled WGS sequence"/>
</dbReference>
<keyword evidence="1" id="KW-1277">Toxin-antitoxin system</keyword>
<evidence type="ECO:0000313" key="2">
    <source>
        <dbReference type="EMBL" id="TQV88676.1"/>
    </source>
</evidence>
<accession>A0A545UGS3</accession>
<proteinExistence type="predicted"/>
<organism evidence="2 3">
    <name type="scientific">Aliikangiella coralliicola</name>
    <dbReference type="NCBI Taxonomy" id="2592383"/>
    <lineage>
        <taxon>Bacteria</taxon>
        <taxon>Pseudomonadati</taxon>
        <taxon>Pseudomonadota</taxon>
        <taxon>Gammaproteobacteria</taxon>
        <taxon>Oceanospirillales</taxon>
        <taxon>Pleioneaceae</taxon>
        <taxon>Aliikangiella</taxon>
    </lineage>
</organism>
<dbReference type="RefSeq" id="WP_142893184.1">
    <property type="nucleotide sequence ID" value="NZ_ML660162.1"/>
</dbReference>
<dbReference type="Pfam" id="PF05016">
    <property type="entry name" value="ParE_toxin"/>
    <property type="match status" value="1"/>
</dbReference>
<dbReference type="EMBL" id="VIKS01000004">
    <property type="protein sequence ID" value="TQV88676.1"/>
    <property type="molecule type" value="Genomic_DNA"/>
</dbReference>
<dbReference type="InterPro" id="IPR035093">
    <property type="entry name" value="RelE/ParE_toxin_dom_sf"/>
</dbReference>
<keyword evidence="3" id="KW-1185">Reference proteome</keyword>
<reference evidence="2 3" key="1">
    <citation type="submission" date="2019-07" db="EMBL/GenBank/DDBJ databases">
        <title>Draft genome for Aliikangiella sp. M105.</title>
        <authorList>
            <person name="Wang G."/>
        </authorList>
    </citation>
    <scope>NUCLEOTIDE SEQUENCE [LARGE SCALE GENOMIC DNA]</scope>
    <source>
        <strain evidence="2 3">M105</strain>
    </source>
</reference>
<evidence type="ECO:0000256" key="1">
    <source>
        <dbReference type="ARBA" id="ARBA00022649"/>
    </source>
</evidence>
<gene>
    <name evidence="2" type="ORF">FLL46_07190</name>
</gene>
<dbReference type="Gene3D" id="3.30.2310.20">
    <property type="entry name" value="RelE-like"/>
    <property type="match status" value="1"/>
</dbReference>
<name>A0A545UGS3_9GAMM</name>
<protein>
    <submittedName>
        <fullName evidence="2">Type II toxin-antitoxin system RelE/ParE family toxin</fullName>
    </submittedName>
</protein>
<dbReference type="AlphaFoldDB" id="A0A545UGS3"/>